<evidence type="ECO:0000256" key="2">
    <source>
        <dbReference type="ARBA" id="ARBA00002681"/>
    </source>
</evidence>
<dbReference type="InterPro" id="IPR005900">
    <property type="entry name" value="6-phosphogluconolactonase_DevB"/>
</dbReference>
<dbReference type="Pfam" id="PF01182">
    <property type="entry name" value="Glucosamine_iso"/>
    <property type="match status" value="1"/>
</dbReference>
<evidence type="ECO:0000256" key="4">
    <source>
        <dbReference type="ARBA" id="ARBA00010662"/>
    </source>
</evidence>
<dbReference type="InterPro" id="IPR039104">
    <property type="entry name" value="6PGL"/>
</dbReference>
<keyword evidence="7" id="KW-0378">Hydrolase</keyword>
<dbReference type="NCBIfam" id="TIGR01198">
    <property type="entry name" value="pgl"/>
    <property type="match status" value="1"/>
</dbReference>
<keyword evidence="10" id="KW-1185">Reference proteome</keyword>
<dbReference type="GO" id="GO:0017057">
    <property type="term" value="F:6-phosphogluconolactonase activity"/>
    <property type="evidence" value="ECO:0007669"/>
    <property type="project" value="UniProtKB-UniRule"/>
</dbReference>
<name>A0A0K2H011_9CORY</name>
<protein>
    <recommendedName>
        <fullName evidence="6 7">6-phosphogluconolactonase</fullName>
        <shortName evidence="7">6PGL</shortName>
        <ecNumber evidence="5 7">3.1.1.31</ecNumber>
    </recommendedName>
</protein>
<comment type="function">
    <text evidence="2 7">Hydrolysis of 6-phosphogluconolactone to 6-phosphogluconate.</text>
</comment>
<dbReference type="GO" id="GO:0005975">
    <property type="term" value="P:carbohydrate metabolic process"/>
    <property type="evidence" value="ECO:0007669"/>
    <property type="project" value="UniProtKB-UniRule"/>
</dbReference>
<feature type="domain" description="Glucosamine/galactosamine-6-phosphate isomerase" evidence="8">
    <location>
        <begin position="41"/>
        <end position="243"/>
    </location>
</feature>
<evidence type="ECO:0000256" key="7">
    <source>
        <dbReference type="RuleBase" id="RU365095"/>
    </source>
</evidence>
<gene>
    <name evidence="7" type="primary">pgl</name>
    <name evidence="9" type="ORF">CLAC_06175</name>
</gene>
<comment type="pathway">
    <text evidence="3 7">Carbohydrate degradation; pentose phosphate pathway; D-ribulose 5-phosphate from D-glucose 6-phosphate (oxidative stage): step 2/3.</text>
</comment>
<dbReference type="RefSeq" id="WP_053412141.1">
    <property type="nucleotide sequence ID" value="NZ_CP006841.1"/>
</dbReference>
<evidence type="ECO:0000256" key="6">
    <source>
        <dbReference type="ARBA" id="ARBA00020337"/>
    </source>
</evidence>
<dbReference type="KEGG" id="clw:CLAC_06175"/>
<dbReference type="PANTHER" id="PTHR11054">
    <property type="entry name" value="6-PHOSPHOGLUCONOLACTONASE"/>
    <property type="match status" value="1"/>
</dbReference>
<evidence type="ECO:0000313" key="9">
    <source>
        <dbReference type="EMBL" id="ALA67382.1"/>
    </source>
</evidence>
<evidence type="ECO:0000256" key="1">
    <source>
        <dbReference type="ARBA" id="ARBA00000832"/>
    </source>
</evidence>
<evidence type="ECO:0000259" key="8">
    <source>
        <dbReference type="Pfam" id="PF01182"/>
    </source>
</evidence>
<dbReference type="UniPathway" id="UPA00115">
    <property type="reaction ID" value="UER00409"/>
</dbReference>
<dbReference type="SUPFAM" id="SSF100950">
    <property type="entry name" value="NagB/RpiA/CoA transferase-like"/>
    <property type="match status" value="1"/>
</dbReference>
<organism evidence="9 10">
    <name type="scientific">Corynebacterium lactis RW2-5</name>
    <dbReference type="NCBI Taxonomy" id="1408189"/>
    <lineage>
        <taxon>Bacteria</taxon>
        <taxon>Bacillati</taxon>
        <taxon>Actinomycetota</taxon>
        <taxon>Actinomycetes</taxon>
        <taxon>Mycobacteriales</taxon>
        <taxon>Corynebacteriaceae</taxon>
        <taxon>Corynebacterium</taxon>
    </lineage>
</organism>
<evidence type="ECO:0000256" key="5">
    <source>
        <dbReference type="ARBA" id="ARBA00013198"/>
    </source>
</evidence>
<dbReference type="PATRIC" id="fig|1408189.4.peg.1227"/>
<dbReference type="InterPro" id="IPR006148">
    <property type="entry name" value="Glc/Gal-6P_isomerase"/>
</dbReference>
<comment type="similarity">
    <text evidence="4 7">Belongs to the glucosamine/galactosamine-6-phosphate isomerase family. 6-phosphogluconolactonase subfamily.</text>
</comment>
<dbReference type="InterPro" id="IPR037171">
    <property type="entry name" value="NagB/RpiA_transferase-like"/>
</dbReference>
<dbReference type="Gene3D" id="3.40.50.1360">
    <property type="match status" value="1"/>
</dbReference>
<dbReference type="GO" id="GO:0006098">
    <property type="term" value="P:pentose-phosphate shunt"/>
    <property type="evidence" value="ECO:0007669"/>
    <property type="project" value="UniProtKB-UniPathway"/>
</dbReference>
<evidence type="ECO:0000313" key="10">
    <source>
        <dbReference type="Proteomes" id="UP000058446"/>
    </source>
</evidence>
<dbReference type="CDD" id="cd01400">
    <property type="entry name" value="6PGL"/>
    <property type="match status" value="1"/>
</dbReference>
<reference evidence="9 10" key="1">
    <citation type="submission" date="2013-10" db="EMBL/GenBank/DDBJ databases">
        <title>Complete genome sequence of Corynebacterium lactis DSM 45799(T), isolated from raw cow milk.</title>
        <authorList>
            <person name="Ruckert C."/>
            <person name="Albersmeier A."/>
            <person name="Lipski A."/>
            <person name="Kalinowski J."/>
        </authorList>
    </citation>
    <scope>NUCLEOTIDE SEQUENCE [LARGE SCALE GENOMIC DNA]</scope>
    <source>
        <strain evidence="9 10">RW2-5</strain>
    </source>
</reference>
<dbReference type="Proteomes" id="UP000058446">
    <property type="component" value="Chromosome"/>
</dbReference>
<sequence length="257" mass="27259">MSANPSTNANFPVFEQQRGLADVVEAARARFVTVVEQLQSNAGDSTVNADGYVRIVLTGGGAGTALLSALAENSGAIDWSRVLVFFGDERFVRRDSEDRNALAARTRLLDPMAVPEENIFEFAAAGEGLTAADAAAEYARVLELYAPHGFDLHLLGMGGEGHINSIFPHSPALAEQELSVVDVHDCPKPPPTRITLTVPAIESASRVWLLVTGAEKAEAVGAINRAADPTQWPAAGVRGRSETIVFVDDSAATELHT</sequence>
<evidence type="ECO:0000256" key="3">
    <source>
        <dbReference type="ARBA" id="ARBA00004961"/>
    </source>
</evidence>
<dbReference type="EMBL" id="CP006841">
    <property type="protein sequence ID" value="ALA67382.1"/>
    <property type="molecule type" value="Genomic_DNA"/>
</dbReference>
<dbReference type="OrthoDB" id="9810967at2"/>
<comment type="catalytic activity">
    <reaction evidence="1 7">
        <text>6-phospho-D-glucono-1,5-lactone + H2O = 6-phospho-D-gluconate + H(+)</text>
        <dbReference type="Rhea" id="RHEA:12556"/>
        <dbReference type="ChEBI" id="CHEBI:15377"/>
        <dbReference type="ChEBI" id="CHEBI:15378"/>
        <dbReference type="ChEBI" id="CHEBI:57955"/>
        <dbReference type="ChEBI" id="CHEBI:58759"/>
        <dbReference type="EC" id="3.1.1.31"/>
    </reaction>
</comment>
<dbReference type="STRING" id="1408189.CLAC_06175"/>
<accession>A0A0K2H011</accession>
<proteinExistence type="inferred from homology"/>
<dbReference type="PANTHER" id="PTHR11054:SF0">
    <property type="entry name" value="6-PHOSPHOGLUCONOLACTONASE"/>
    <property type="match status" value="1"/>
</dbReference>
<dbReference type="AlphaFoldDB" id="A0A0K2H011"/>
<dbReference type="EC" id="3.1.1.31" evidence="5 7"/>